<keyword evidence="8 11" id="KW-1133">Transmembrane helix</keyword>
<evidence type="ECO:0000256" key="11">
    <source>
        <dbReference type="RuleBase" id="RU368034"/>
    </source>
</evidence>
<evidence type="ECO:0000256" key="6">
    <source>
        <dbReference type="ARBA" id="ARBA00022792"/>
    </source>
</evidence>
<reference evidence="12 13" key="1">
    <citation type="submission" date="2023-11" db="EMBL/GenBank/DDBJ databases">
        <title>Dfirmibasis_genome.</title>
        <authorList>
            <person name="Edelbroek B."/>
            <person name="Kjellin J."/>
            <person name="Jerlstrom-Hultqvist J."/>
            <person name="Soderbom F."/>
        </authorList>
    </citation>
    <scope>NUCLEOTIDE SEQUENCE [LARGE SCALE GENOMIC DNA]</scope>
    <source>
        <strain evidence="12 13">TNS-C-14</strain>
    </source>
</reference>
<evidence type="ECO:0000256" key="7">
    <source>
        <dbReference type="ARBA" id="ARBA00022982"/>
    </source>
</evidence>
<sequence>MVGYRQKWVQDLPPAGGFPKLTYARTSVSPIPGSYIFAGVFSVMAIGTYIFFEDKVKRNAREEEEKRRLSMILPILQAENDINFLASPHQNVYFTRWMPPQIGKRAVALIREI</sequence>
<keyword evidence="13" id="KW-1185">Reference proteome</keyword>
<evidence type="ECO:0000256" key="1">
    <source>
        <dbReference type="ARBA" id="ARBA00004298"/>
    </source>
</evidence>
<evidence type="ECO:0000256" key="2">
    <source>
        <dbReference type="ARBA" id="ARBA00007312"/>
    </source>
</evidence>
<dbReference type="PANTHER" id="PTHR12966">
    <property type="entry name" value="NADH DEHYDROGENASE UBIQUINONE 1 ALPHA SUBCOMPLEX SUBUNIT 13"/>
    <property type="match status" value="1"/>
</dbReference>
<keyword evidence="7 11" id="KW-0249">Electron transport</keyword>
<keyword evidence="9 11" id="KW-0496">Mitochondrion</keyword>
<comment type="similarity">
    <text evidence="2 11">Belongs to the complex I NDUFA13 subunit family.</text>
</comment>
<accession>A0AAN7TWJ8</accession>
<keyword evidence="5 11" id="KW-0812">Transmembrane</keyword>
<dbReference type="Pfam" id="PF06212">
    <property type="entry name" value="GRIM-19"/>
    <property type="match status" value="1"/>
</dbReference>
<evidence type="ECO:0000256" key="4">
    <source>
        <dbReference type="ARBA" id="ARBA00022660"/>
    </source>
</evidence>
<proteinExistence type="inferred from homology"/>
<evidence type="ECO:0000256" key="9">
    <source>
        <dbReference type="ARBA" id="ARBA00023128"/>
    </source>
</evidence>
<dbReference type="InterPro" id="IPR009346">
    <property type="entry name" value="GRIM-19"/>
</dbReference>
<dbReference type="AlphaFoldDB" id="A0AAN7TWJ8"/>
<keyword evidence="4 11" id="KW-0679">Respiratory chain</keyword>
<evidence type="ECO:0000256" key="8">
    <source>
        <dbReference type="ARBA" id="ARBA00022989"/>
    </source>
</evidence>
<comment type="subcellular location">
    <subcellularLocation>
        <location evidence="1 11">Mitochondrion inner membrane</location>
        <topology evidence="1 11">Single-pass membrane protein</topology>
        <orientation evidence="1 11">Matrix side</orientation>
    </subcellularLocation>
</comment>
<comment type="function">
    <text evidence="11">Complex I functions in the transfer of electrons from NADH to the respiratory chain. Accessory subunit of the mitochondrial membrane respiratory chain NADH dehydrogenase (Complex I), that is believed not to be involved in catalysis.</text>
</comment>
<gene>
    <name evidence="12" type="ORF">RB653_001880</name>
</gene>
<evidence type="ECO:0000256" key="3">
    <source>
        <dbReference type="ARBA" id="ARBA00022448"/>
    </source>
</evidence>
<dbReference type="PANTHER" id="PTHR12966:SF0">
    <property type="entry name" value="NADH DEHYDROGENASE [UBIQUINONE] 1 ALPHA SUBCOMPLEX SUBUNIT 13"/>
    <property type="match status" value="1"/>
</dbReference>
<keyword evidence="3 11" id="KW-0813">Transport</keyword>
<protein>
    <recommendedName>
        <fullName evidence="11">NADH dehydrogenase [ubiquinone] 1 alpha subcomplex subunit 13</fullName>
    </recommendedName>
</protein>
<comment type="caution">
    <text evidence="12">The sequence shown here is derived from an EMBL/GenBank/DDBJ whole genome shotgun (WGS) entry which is preliminary data.</text>
</comment>
<name>A0AAN7TWJ8_9MYCE</name>
<evidence type="ECO:0000256" key="5">
    <source>
        <dbReference type="ARBA" id="ARBA00022692"/>
    </source>
</evidence>
<evidence type="ECO:0000256" key="10">
    <source>
        <dbReference type="ARBA" id="ARBA00023136"/>
    </source>
</evidence>
<keyword evidence="10 11" id="KW-0472">Membrane</keyword>
<dbReference type="GO" id="GO:0005743">
    <property type="term" value="C:mitochondrial inner membrane"/>
    <property type="evidence" value="ECO:0007669"/>
    <property type="project" value="UniProtKB-SubCell"/>
</dbReference>
<dbReference type="EMBL" id="JAVFKY010000004">
    <property type="protein sequence ID" value="KAK5576943.1"/>
    <property type="molecule type" value="Genomic_DNA"/>
</dbReference>
<feature type="transmembrane region" description="Helical" evidence="11">
    <location>
        <begin position="35"/>
        <end position="52"/>
    </location>
</feature>
<evidence type="ECO:0000313" key="12">
    <source>
        <dbReference type="EMBL" id="KAK5576943.1"/>
    </source>
</evidence>
<organism evidence="12 13">
    <name type="scientific">Dictyostelium firmibasis</name>
    <dbReference type="NCBI Taxonomy" id="79012"/>
    <lineage>
        <taxon>Eukaryota</taxon>
        <taxon>Amoebozoa</taxon>
        <taxon>Evosea</taxon>
        <taxon>Eumycetozoa</taxon>
        <taxon>Dictyostelia</taxon>
        <taxon>Dictyosteliales</taxon>
        <taxon>Dictyosteliaceae</taxon>
        <taxon>Dictyostelium</taxon>
    </lineage>
</organism>
<dbReference type="GO" id="GO:0045271">
    <property type="term" value="C:respiratory chain complex I"/>
    <property type="evidence" value="ECO:0007669"/>
    <property type="project" value="UniProtKB-UniRule"/>
</dbReference>
<keyword evidence="6 11" id="KW-0999">Mitochondrion inner membrane</keyword>
<evidence type="ECO:0000313" key="13">
    <source>
        <dbReference type="Proteomes" id="UP001344447"/>
    </source>
</evidence>
<dbReference type="Proteomes" id="UP001344447">
    <property type="component" value="Unassembled WGS sequence"/>
</dbReference>